<name>A0A069D5S2_9BACE</name>
<evidence type="ECO:0000256" key="1">
    <source>
        <dbReference type="SAM" id="Phobius"/>
    </source>
</evidence>
<accession>A0A069D5S2</accession>
<dbReference type="Proteomes" id="UP000027601">
    <property type="component" value="Unassembled WGS sequence"/>
</dbReference>
<sequence>MAHYTLKEQRDTYMITVMNDCVLNAYPNGKKVSFDQMAGGKKAFKKLWENIFIRICFNIALPLIMLLVDIYLPLKFSVAIFFRKKNQVQSNRYFIGHERLLYTITKRIGLQQDGDVWLRLLDSNYELPEKKTVAELLDFVTFGDVMKCALQSVLLHIKVIREYGYNMYFLSYKAFEWCMADYAIRHIPEDAELVFSFICDRYSVMIDKSPHKNKSLIQHGTMHFKNKSLEIPYLVFEEDKGFYIWTSLYKCSPSKVYCYTETDEWALSNSVIANNPQYIHIGYGFKPSFAPSKKSVLIVSNFYIFAPKEEQILIQLQDLDVEIYLKNHPSHADSLYDDMRSKYNFTFIAGYSTSYPAVDILISYDSTLACEYASIGTKVLYYGHFDIANVRNVVKGILEVDHDFRS</sequence>
<dbReference type="AlphaFoldDB" id="A0A069D5S2"/>
<dbReference type="EMBL" id="BAJS01000046">
    <property type="protein sequence ID" value="GAK38228.1"/>
    <property type="molecule type" value="Genomic_DNA"/>
</dbReference>
<evidence type="ECO:0000313" key="3">
    <source>
        <dbReference type="Proteomes" id="UP000027601"/>
    </source>
</evidence>
<keyword evidence="3" id="KW-1185">Reference proteome</keyword>
<proteinExistence type="predicted"/>
<keyword evidence="1" id="KW-0812">Transmembrane</keyword>
<evidence type="ECO:0000313" key="2">
    <source>
        <dbReference type="EMBL" id="GAK38228.1"/>
    </source>
</evidence>
<protein>
    <recommendedName>
        <fullName evidence="4">Glycosyltransferase</fullName>
    </recommendedName>
</protein>
<gene>
    <name evidence="2" type="ORF">JCM15093_3549</name>
</gene>
<reference evidence="2 3" key="1">
    <citation type="journal article" date="2015" name="Microbes Environ.">
        <title>Distribution and evolution of nitrogen fixation genes in the phylum bacteroidetes.</title>
        <authorList>
            <person name="Inoue J."/>
            <person name="Oshima K."/>
            <person name="Suda W."/>
            <person name="Sakamoto M."/>
            <person name="Iino T."/>
            <person name="Noda S."/>
            <person name="Hongoh Y."/>
            <person name="Hattori M."/>
            <person name="Ohkuma M."/>
        </authorList>
    </citation>
    <scope>NUCLEOTIDE SEQUENCE [LARGE SCALE GENOMIC DNA]</scope>
    <source>
        <strain evidence="2 3">JCM 15093</strain>
    </source>
</reference>
<dbReference type="OrthoDB" id="1100907at2"/>
<dbReference type="RefSeq" id="WP_024997729.1">
    <property type="nucleotide sequence ID" value="NZ_ATZI01000005.1"/>
</dbReference>
<dbReference type="STRING" id="1121097.GCA_000428125_01796"/>
<keyword evidence="1" id="KW-1133">Transmembrane helix</keyword>
<evidence type="ECO:0008006" key="4">
    <source>
        <dbReference type="Google" id="ProtNLM"/>
    </source>
</evidence>
<organism evidence="2 3">
    <name type="scientific">Bacteroides graminisolvens DSM 19988 = JCM 15093</name>
    <dbReference type="NCBI Taxonomy" id="1121097"/>
    <lineage>
        <taxon>Bacteria</taxon>
        <taxon>Pseudomonadati</taxon>
        <taxon>Bacteroidota</taxon>
        <taxon>Bacteroidia</taxon>
        <taxon>Bacteroidales</taxon>
        <taxon>Bacteroidaceae</taxon>
        <taxon>Bacteroides</taxon>
    </lineage>
</organism>
<dbReference type="eggNOG" id="ENOG50318XC">
    <property type="taxonomic scope" value="Bacteria"/>
</dbReference>
<comment type="caution">
    <text evidence="2">The sequence shown here is derived from an EMBL/GenBank/DDBJ whole genome shotgun (WGS) entry which is preliminary data.</text>
</comment>
<feature type="transmembrane region" description="Helical" evidence="1">
    <location>
        <begin position="51"/>
        <end position="74"/>
    </location>
</feature>
<keyword evidence="1" id="KW-0472">Membrane</keyword>